<accession>A0A1C6RFG8</accession>
<evidence type="ECO:0000313" key="3">
    <source>
        <dbReference type="EMBL" id="SCL15823.1"/>
    </source>
</evidence>
<feature type="region of interest" description="Disordered" evidence="1">
    <location>
        <begin position="72"/>
        <end position="96"/>
    </location>
</feature>
<protein>
    <recommendedName>
        <fullName evidence="5">WD40-like Beta Propeller Repeat</fullName>
    </recommendedName>
</protein>
<gene>
    <name evidence="3" type="ORF">GA0070624_0833</name>
</gene>
<feature type="compositionally biased region" description="Low complexity" evidence="1">
    <location>
        <begin position="81"/>
        <end position="96"/>
    </location>
</feature>
<dbReference type="InterPro" id="IPR011042">
    <property type="entry name" value="6-blade_b-propeller_TolB-like"/>
</dbReference>
<keyword evidence="2" id="KW-1133">Transmembrane helix</keyword>
<proteinExistence type="predicted"/>
<name>A0A1C6RFG8_9ACTN</name>
<dbReference type="Gene3D" id="2.120.10.30">
    <property type="entry name" value="TolB, C-terminal domain"/>
    <property type="match status" value="1"/>
</dbReference>
<dbReference type="Proteomes" id="UP000199413">
    <property type="component" value="Unassembled WGS sequence"/>
</dbReference>
<evidence type="ECO:0000256" key="1">
    <source>
        <dbReference type="SAM" id="MobiDB-lite"/>
    </source>
</evidence>
<dbReference type="OrthoDB" id="3516511at2"/>
<evidence type="ECO:0000256" key="2">
    <source>
        <dbReference type="SAM" id="Phobius"/>
    </source>
</evidence>
<keyword evidence="4" id="KW-1185">Reference proteome</keyword>
<sequence>MSRQAEDALRAAVRDLANGARTAPELAGRALRRGRRLRRWRRAVATGSALAALGLLAGPYVWLRHDPPLQTTTWAPPPAAPTASTPAAASTPSVATAPRGDWTRAILELPGGWVITGATSTGGPAAQGYALDRERGRYVATARRYEEVWAAPRGGVAVVVDYERRGEVGLLDLGTGAVRWVRVGSYIMTPHWSPDGRRVALTVLDKDTGGFSLGVLTAATGGYRTFPVDPTQYYCTDYCFFTWSRDGREVVFQQTDRNAPRSESIRHPRRGVQLFSADNGRPTRFVPVPGDPAGPWAWSPDGKLVVVQGQREPLLVETGSGRVVRTLSTADVVWVSEDRLLYRRPSGSRDFVLADLTGRELVRQPLPHELVDREITVAPR</sequence>
<keyword evidence="2" id="KW-0812">Transmembrane</keyword>
<feature type="transmembrane region" description="Helical" evidence="2">
    <location>
        <begin position="43"/>
        <end position="63"/>
    </location>
</feature>
<evidence type="ECO:0000313" key="4">
    <source>
        <dbReference type="Proteomes" id="UP000199413"/>
    </source>
</evidence>
<dbReference type="EMBL" id="FMHV01000002">
    <property type="protein sequence ID" value="SCL15823.1"/>
    <property type="molecule type" value="Genomic_DNA"/>
</dbReference>
<dbReference type="SUPFAM" id="SSF82171">
    <property type="entry name" value="DPP6 N-terminal domain-like"/>
    <property type="match status" value="1"/>
</dbReference>
<keyword evidence="2" id="KW-0472">Membrane</keyword>
<evidence type="ECO:0008006" key="5">
    <source>
        <dbReference type="Google" id="ProtNLM"/>
    </source>
</evidence>
<dbReference type="STRING" id="568872.GA0070624_0833"/>
<organism evidence="3 4">
    <name type="scientific">Micromonospora rhizosphaerae</name>
    <dbReference type="NCBI Taxonomy" id="568872"/>
    <lineage>
        <taxon>Bacteria</taxon>
        <taxon>Bacillati</taxon>
        <taxon>Actinomycetota</taxon>
        <taxon>Actinomycetes</taxon>
        <taxon>Micromonosporales</taxon>
        <taxon>Micromonosporaceae</taxon>
        <taxon>Micromonospora</taxon>
    </lineage>
</organism>
<dbReference type="AlphaFoldDB" id="A0A1C6RFG8"/>
<dbReference type="RefSeq" id="WP_091336802.1">
    <property type="nucleotide sequence ID" value="NZ_FMHV01000002.1"/>
</dbReference>
<reference evidence="4" key="1">
    <citation type="submission" date="2016-06" db="EMBL/GenBank/DDBJ databases">
        <authorList>
            <person name="Varghese N."/>
            <person name="Submissions Spin"/>
        </authorList>
    </citation>
    <scope>NUCLEOTIDE SEQUENCE [LARGE SCALE GENOMIC DNA]</scope>
    <source>
        <strain evidence="4">DSM 45431</strain>
    </source>
</reference>